<dbReference type="PRINTS" id="PR00344">
    <property type="entry name" value="BCTRLSENSOR"/>
</dbReference>
<feature type="domain" description="Histidine kinase" evidence="7">
    <location>
        <begin position="407"/>
        <end position="620"/>
    </location>
</feature>
<dbReference type="NCBIfam" id="TIGR00229">
    <property type="entry name" value="sensory_box"/>
    <property type="match status" value="3"/>
</dbReference>
<dbReference type="RefSeq" id="WP_204661220.1">
    <property type="nucleotide sequence ID" value="NZ_CP056775.1"/>
</dbReference>
<dbReference type="InterPro" id="IPR001610">
    <property type="entry name" value="PAC"/>
</dbReference>
<evidence type="ECO:0000259" key="8">
    <source>
        <dbReference type="PROSITE" id="PS50112"/>
    </source>
</evidence>
<evidence type="ECO:0000256" key="1">
    <source>
        <dbReference type="ARBA" id="ARBA00000085"/>
    </source>
</evidence>
<evidence type="ECO:0000256" key="6">
    <source>
        <dbReference type="SAM" id="Coils"/>
    </source>
</evidence>
<feature type="domain" description="PAC" evidence="9">
    <location>
        <begin position="195"/>
        <end position="247"/>
    </location>
</feature>
<evidence type="ECO:0000259" key="7">
    <source>
        <dbReference type="PROSITE" id="PS50109"/>
    </source>
</evidence>
<keyword evidence="3" id="KW-0597">Phosphoprotein</keyword>
<dbReference type="SUPFAM" id="SSF55785">
    <property type="entry name" value="PYP-like sensor domain (PAS domain)"/>
    <property type="match status" value="3"/>
</dbReference>
<evidence type="ECO:0000256" key="2">
    <source>
        <dbReference type="ARBA" id="ARBA00012438"/>
    </source>
</evidence>
<sequence length="628" mass="71501">MSDTLADAVLILDHTGMIVYCNNAAVTVTGYEKAELTGSPYDLLSSEKMDLFRNSYEFGLISKNKKFVNESWKVRKDGTTFWAEATMAAIRDENGRIAGYSCILRDSSERKAAEMRLRQQEEQYRLLVEGVKDYSIFMLDPEGYIRSWNDGGRNLTGYAPNEIIGKHFSVFYTAPDLAKLKPEIELQTARLNGRYEEEGWRLRKNGSMYWASIVLTAMLNQNNELIGFSKVTRDLTERLKEEELLRQSEEKYRALVEQVTDYAIFMLDERGKIVSWNEGARRIKGYTASEIIGKYFSIFYPQEEIIKGKPNLELTIAKRDGMYEEEGWRLRKDGTRFWASVVITAVYNIEKTLIGFSKVTRDLTERKIAEQEIRETSDKYRQMAQQLEQINKELSATNYELEQFNSVVSHDLQEPLRTIKSFLYLLDKKLGDSQDDLKLYVTKSTNAADRMKDLIGALLSYSQINMVEMKITEMPAGEVIQRALNNLKGAIDAAGAEIVVDTAGETVQGDEIQLVQLIQNLVSNAIKFTDGQKPQVTIRLRTTEGHALFSVSDNGIGLDPESKEKIFEVFRRLHHAVSYPGTGIGLAICKKVVERHKGTIWVESEPGTGSTFYFTLWQQGLPTVHIHA</sequence>
<dbReference type="PROSITE" id="PS50109">
    <property type="entry name" value="HIS_KIN"/>
    <property type="match status" value="1"/>
</dbReference>
<feature type="coiled-coil region" evidence="6">
    <location>
        <begin position="366"/>
        <end position="400"/>
    </location>
</feature>
<dbReference type="InterPro" id="IPR003661">
    <property type="entry name" value="HisK_dim/P_dom"/>
</dbReference>
<keyword evidence="6" id="KW-0175">Coiled coil</keyword>
<keyword evidence="5" id="KW-0418">Kinase</keyword>
<dbReference type="SMART" id="SM00387">
    <property type="entry name" value="HATPase_c"/>
    <property type="match status" value="1"/>
</dbReference>
<feature type="domain" description="PAS" evidence="8">
    <location>
        <begin position="120"/>
        <end position="176"/>
    </location>
</feature>
<evidence type="ECO:0000256" key="5">
    <source>
        <dbReference type="ARBA" id="ARBA00022777"/>
    </source>
</evidence>
<dbReference type="InterPro" id="IPR036890">
    <property type="entry name" value="HATPase_C_sf"/>
</dbReference>
<feature type="domain" description="PAS" evidence="8">
    <location>
        <begin position="248"/>
        <end position="303"/>
    </location>
</feature>
<evidence type="ECO:0000256" key="4">
    <source>
        <dbReference type="ARBA" id="ARBA00022679"/>
    </source>
</evidence>
<organism evidence="10 11">
    <name type="scientific">Dyadobacter sandarakinus</name>
    <dbReference type="NCBI Taxonomy" id="2747268"/>
    <lineage>
        <taxon>Bacteria</taxon>
        <taxon>Pseudomonadati</taxon>
        <taxon>Bacteroidota</taxon>
        <taxon>Cytophagia</taxon>
        <taxon>Cytophagales</taxon>
        <taxon>Spirosomataceae</taxon>
        <taxon>Dyadobacter</taxon>
    </lineage>
</organism>
<reference evidence="10 11" key="1">
    <citation type="submission" date="2020-06" db="EMBL/GenBank/DDBJ databases">
        <title>Dyadobacter sandarakinus sp. nov., isolated from the soil of the Arctic Yellow River Station.</title>
        <authorList>
            <person name="Zhang Y."/>
            <person name="Peng F."/>
        </authorList>
    </citation>
    <scope>NUCLEOTIDE SEQUENCE [LARGE SCALE GENOMIC DNA]</scope>
    <source>
        <strain evidence="10 11">Q3-56</strain>
    </source>
</reference>
<dbReference type="Gene3D" id="1.10.287.130">
    <property type="match status" value="1"/>
</dbReference>
<dbReference type="InterPro" id="IPR005467">
    <property type="entry name" value="His_kinase_dom"/>
</dbReference>
<dbReference type="Pfam" id="PF02518">
    <property type="entry name" value="HATPase_c"/>
    <property type="match status" value="1"/>
</dbReference>
<dbReference type="SMART" id="SM00091">
    <property type="entry name" value="PAS"/>
    <property type="match status" value="3"/>
</dbReference>
<protein>
    <recommendedName>
        <fullName evidence="2">histidine kinase</fullName>
        <ecNumber evidence="2">2.7.13.3</ecNumber>
    </recommendedName>
</protein>
<name>A0ABX7I2I6_9BACT</name>
<dbReference type="Proteomes" id="UP000612680">
    <property type="component" value="Chromosome"/>
</dbReference>
<gene>
    <name evidence="10" type="ORF">HWI92_04965</name>
</gene>
<dbReference type="SMART" id="SM00086">
    <property type="entry name" value="PAC"/>
    <property type="match status" value="3"/>
</dbReference>
<dbReference type="PANTHER" id="PTHR43304">
    <property type="entry name" value="PHYTOCHROME-LIKE PROTEIN CPH1"/>
    <property type="match status" value="1"/>
</dbReference>
<dbReference type="EMBL" id="CP056775">
    <property type="protein sequence ID" value="QRR00301.1"/>
    <property type="molecule type" value="Genomic_DNA"/>
</dbReference>
<keyword evidence="11" id="KW-1185">Reference proteome</keyword>
<dbReference type="PROSITE" id="PS50112">
    <property type="entry name" value="PAS"/>
    <property type="match status" value="3"/>
</dbReference>
<dbReference type="PANTHER" id="PTHR43304:SF1">
    <property type="entry name" value="PAC DOMAIN-CONTAINING PROTEIN"/>
    <property type="match status" value="1"/>
</dbReference>
<evidence type="ECO:0000313" key="11">
    <source>
        <dbReference type="Proteomes" id="UP000612680"/>
    </source>
</evidence>
<dbReference type="Gene3D" id="3.30.565.10">
    <property type="entry name" value="Histidine kinase-like ATPase, C-terminal domain"/>
    <property type="match status" value="1"/>
</dbReference>
<dbReference type="InterPro" id="IPR036097">
    <property type="entry name" value="HisK_dim/P_sf"/>
</dbReference>
<dbReference type="InterPro" id="IPR000700">
    <property type="entry name" value="PAS-assoc_C"/>
</dbReference>
<dbReference type="CDD" id="cd00130">
    <property type="entry name" value="PAS"/>
    <property type="match status" value="3"/>
</dbReference>
<feature type="domain" description="PAC" evidence="9">
    <location>
        <begin position="67"/>
        <end position="119"/>
    </location>
</feature>
<comment type="catalytic activity">
    <reaction evidence="1">
        <text>ATP + protein L-histidine = ADP + protein N-phospho-L-histidine.</text>
        <dbReference type="EC" id="2.7.13.3"/>
    </reaction>
</comment>
<dbReference type="PROSITE" id="PS50113">
    <property type="entry name" value="PAC"/>
    <property type="match status" value="3"/>
</dbReference>
<dbReference type="Gene3D" id="3.30.450.20">
    <property type="entry name" value="PAS domain"/>
    <property type="match status" value="3"/>
</dbReference>
<dbReference type="Pfam" id="PF13426">
    <property type="entry name" value="PAS_9"/>
    <property type="match status" value="3"/>
</dbReference>
<dbReference type="EC" id="2.7.13.3" evidence="2"/>
<dbReference type="InterPro" id="IPR000014">
    <property type="entry name" value="PAS"/>
</dbReference>
<evidence type="ECO:0000259" key="9">
    <source>
        <dbReference type="PROSITE" id="PS50113"/>
    </source>
</evidence>
<keyword evidence="4" id="KW-0808">Transferase</keyword>
<accession>A0ABX7I2I6</accession>
<dbReference type="InterPro" id="IPR004358">
    <property type="entry name" value="Sig_transdc_His_kin-like_C"/>
</dbReference>
<feature type="domain" description="PAS" evidence="8">
    <location>
        <begin position="1"/>
        <end position="63"/>
    </location>
</feature>
<dbReference type="Pfam" id="PF00512">
    <property type="entry name" value="HisKA"/>
    <property type="match status" value="1"/>
</dbReference>
<dbReference type="InterPro" id="IPR052162">
    <property type="entry name" value="Sensor_kinase/Photoreceptor"/>
</dbReference>
<dbReference type="SUPFAM" id="SSF55874">
    <property type="entry name" value="ATPase domain of HSP90 chaperone/DNA topoisomerase II/histidine kinase"/>
    <property type="match status" value="1"/>
</dbReference>
<dbReference type="SUPFAM" id="SSF47384">
    <property type="entry name" value="Homodimeric domain of signal transducing histidine kinase"/>
    <property type="match status" value="1"/>
</dbReference>
<proteinExistence type="predicted"/>
<dbReference type="InterPro" id="IPR003594">
    <property type="entry name" value="HATPase_dom"/>
</dbReference>
<feature type="domain" description="PAC" evidence="9">
    <location>
        <begin position="323"/>
        <end position="375"/>
    </location>
</feature>
<dbReference type="CDD" id="cd00082">
    <property type="entry name" value="HisKA"/>
    <property type="match status" value="1"/>
</dbReference>
<dbReference type="SMART" id="SM00388">
    <property type="entry name" value="HisKA"/>
    <property type="match status" value="1"/>
</dbReference>
<evidence type="ECO:0000313" key="10">
    <source>
        <dbReference type="EMBL" id="QRR00301.1"/>
    </source>
</evidence>
<evidence type="ECO:0000256" key="3">
    <source>
        <dbReference type="ARBA" id="ARBA00022553"/>
    </source>
</evidence>
<dbReference type="InterPro" id="IPR035965">
    <property type="entry name" value="PAS-like_dom_sf"/>
</dbReference>